<dbReference type="EMBL" id="DWWS01000046">
    <property type="protein sequence ID" value="HJC24680.1"/>
    <property type="molecule type" value="Genomic_DNA"/>
</dbReference>
<reference evidence="1" key="2">
    <citation type="submission" date="2021-04" db="EMBL/GenBank/DDBJ databases">
        <authorList>
            <person name="Gilroy R."/>
        </authorList>
    </citation>
    <scope>NUCLEOTIDE SEQUENCE</scope>
    <source>
        <strain evidence="1">USAMLcec2-132</strain>
    </source>
</reference>
<accession>A0A9D2NH94</accession>
<gene>
    <name evidence="1" type="ORF">H9761_13405</name>
</gene>
<reference evidence="1" key="1">
    <citation type="journal article" date="2021" name="PeerJ">
        <title>Extensive microbial diversity within the chicken gut microbiome revealed by metagenomics and culture.</title>
        <authorList>
            <person name="Gilroy R."/>
            <person name="Ravi A."/>
            <person name="Getino M."/>
            <person name="Pursley I."/>
            <person name="Horton D.L."/>
            <person name="Alikhan N.F."/>
            <person name="Baker D."/>
            <person name="Gharbi K."/>
            <person name="Hall N."/>
            <person name="Watson M."/>
            <person name="Adriaenssens E.M."/>
            <person name="Foster-Nyarko E."/>
            <person name="Jarju S."/>
            <person name="Secka A."/>
            <person name="Antonio M."/>
            <person name="Oren A."/>
            <person name="Chaudhuri R.R."/>
            <person name="La Ragione R."/>
            <person name="Hildebrand F."/>
            <person name="Pallen M.J."/>
        </authorList>
    </citation>
    <scope>NUCLEOTIDE SEQUENCE</scope>
    <source>
        <strain evidence="1">USAMLcec2-132</strain>
    </source>
</reference>
<proteinExistence type="predicted"/>
<evidence type="ECO:0000313" key="2">
    <source>
        <dbReference type="Proteomes" id="UP000823891"/>
    </source>
</evidence>
<dbReference type="Proteomes" id="UP000823891">
    <property type="component" value="Unassembled WGS sequence"/>
</dbReference>
<name>A0A9D2NH94_9FIRM</name>
<organism evidence="1 2">
    <name type="scientific">Candidatus Eisenbergiella merdavium</name>
    <dbReference type="NCBI Taxonomy" id="2838551"/>
    <lineage>
        <taxon>Bacteria</taxon>
        <taxon>Bacillati</taxon>
        <taxon>Bacillota</taxon>
        <taxon>Clostridia</taxon>
        <taxon>Lachnospirales</taxon>
        <taxon>Lachnospiraceae</taxon>
        <taxon>Eisenbergiella</taxon>
    </lineage>
</organism>
<sequence>MKGDDAALFREIQKSAQKGMRVIETVLPKVADESFSLYLNGKELQYSQINDRVRQEMLKEKQEGYRTGAVAELTLKGSVHAGTLFDTSVSRLARLMIRESNRELTDMWRTMNHHENAGGLSRQLAEEFLDFEQKTITELKKYL</sequence>
<evidence type="ECO:0000313" key="1">
    <source>
        <dbReference type="EMBL" id="HJC24680.1"/>
    </source>
</evidence>
<comment type="caution">
    <text evidence="1">The sequence shown here is derived from an EMBL/GenBank/DDBJ whole genome shotgun (WGS) entry which is preliminary data.</text>
</comment>
<dbReference type="AlphaFoldDB" id="A0A9D2NH94"/>
<protein>
    <submittedName>
        <fullName evidence="1">Uncharacterized protein</fullName>
    </submittedName>
</protein>